<evidence type="ECO:0000256" key="3">
    <source>
        <dbReference type="ARBA" id="ARBA00022734"/>
    </source>
</evidence>
<dbReference type="PRINTS" id="PR01504">
    <property type="entry name" value="PNCREATITSAP"/>
</dbReference>
<dbReference type="InParanoid" id="H3AH31"/>
<reference evidence="6" key="2">
    <citation type="submission" date="2025-08" db="UniProtKB">
        <authorList>
            <consortium name="Ensembl"/>
        </authorList>
    </citation>
    <scope>IDENTIFICATION</scope>
</reference>
<dbReference type="PROSITE" id="PS00615">
    <property type="entry name" value="C_TYPE_LECTIN_1"/>
    <property type="match status" value="1"/>
</dbReference>
<dbReference type="Proteomes" id="UP000008672">
    <property type="component" value="Unassembled WGS sequence"/>
</dbReference>
<dbReference type="HOGENOM" id="CLU_049894_10_1_1"/>
<dbReference type="InterPro" id="IPR001304">
    <property type="entry name" value="C-type_lectin-like"/>
</dbReference>
<dbReference type="InterPro" id="IPR050111">
    <property type="entry name" value="C-type_lectin/snaclec_domain"/>
</dbReference>
<keyword evidence="4" id="KW-1015">Disulfide bond</keyword>
<sequence length="154" mass="17551">TCCKHPKDPTNMDSKIRCPSGWFIYLTHCYGYFEETLSWEDAEKECVSYGLGTHLASVHNFIEGALIASFISQYQNTTNVWIGGQNNKKAHQWEWKDGSPFKYKSWKKGKPSCSAKGHTCMELTAAQGLRKWSDSACHNTRPFVCKFLAKTKMP</sequence>
<dbReference type="eggNOG" id="KOG4297">
    <property type="taxonomic scope" value="Eukaryota"/>
</dbReference>
<dbReference type="InterPro" id="IPR018378">
    <property type="entry name" value="C-type_lectin_CS"/>
</dbReference>
<dbReference type="Gene3D" id="3.10.100.10">
    <property type="entry name" value="Mannose-Binding Protein A, subunit A"/>
    <property type="match status" value="1"/>
</dbReference>
<dbReference type="InterPro" id="IPR016186">
    <property type="entry name" value="C-type_lectin-like/link_sf"/>
</dbReference>
<evidence type="ECO:0000313" key="7">
    <source>
        <dbReference type="Proteomes" id="UP000008672"/>
    </source>
</evidence>
<dbReference type="InterPro" id="IPR016187">
    <property type="entry name" value="CTDL_fold"/>
</dbReference>
<gene>
    <name evidence="6" type="primary">LOC102354825</name>
</gene>
<keyword evidence="7" id="KW-1185">Reference proteome</keyword>
<dbReference type="SUPFAM" id="SSF56436">
    <property type="entry name" value="C-type lectin-like"/>
    <property type="match status" value="1"/>
</dbReference>
<keyword evidence="2" id="KW-0964">Secreted</keyword>
<dbReference type="Pfam" id="PF00059">
    <property type="entry name" value="Lectin_C"/>
    <property type="match status" value="1"/>
</dbReference>
<keyword evidence="3" id="KW-0430">Lectin</keyword>
<reference evidence="7" key="1">
    <citation type="submission" date="2011-08" db="EMBL/GenBank/DDBJ databases">
        <title>The draft genome of Latimeria chalumnae.</title>
        <authorList>
            <person name="Di Palma F."/>
            <person name="Alfoldi J."/>
            <person name="Johnson J."/>
            <person name="Berlin A."/>
            <person name="Gnerre S."/>
            <person name="Jaffe D."/>
            <person name="MacCallum I."/>
            <person name="Young S."/>
            <person name="Walker B.J."/>
            <person name="Lander E."/>
            <person name="Lindblad-Toh K."/>
        </authorList>
    </citation>
    <scope>NUCLEOTIDE SEQUENCE [LARGE SCALE GENOMIC DNA]</scope>
    <source>
        <strain evidence="7">Wild caught</strain>
    </source>
</reference>
<dbReference type="EMBL" id="AFYH01218098">
    <property type="status" value="NOT_ANNOTATED_CDS"/>
    <property type="molecule type" value="Genomic_DNA"/>
</dbReference>
<dbReference type="GeneTree" id="ENSGT00940000161814"/>
<evidence type="ECO:0000313" key="6">
    <source>
        <dbReference type="Ensembl" id="ENSLACP00000008952.1"/>
    </source>
</evidence>
<name>H3AH31_LATCH</name>
<dbReference type="FunFam" id="3.10.100.10:FF:000015">
    <property type="entry name" value="C-type lectin Cal"/>
    <property type="match status" value="1"/>
</dbReference>
<reference evidence="6" key="3">
    <citation type="submission" date="2025-09" db="UniProtKB">
        <authorList>
            <consortium name="Ensembl"/>
        </authorList>
    </citation>
    <scope>IDENTIFICATION</scope>
</reference>
<evidence type="ECO:0000256" key="1">
    <source>
        <dbReference type="ARBA" id="ARBA00004613"/>
    </source>
</evidence>
<dbReference type="EMBL" id="AFYH01218097">
    <property type="status" value="NOT_ANNOTATED_CDS"/>
    <property type="molecule type" value="Genomic_DNA"/>
</dbReference>
<dbReference type="Ensembl" id="ENSLACT00000009021.1">
    <property type="protein sequence ID" value="ENSLACP00000008952.1"/>
    <property type="gene ID" value="ENSLACG00000007906.1"/>
</dbReference>
<dbReference type="AlphaFoldDB" id="H3AH31"/>
<organism evidence="6 7">
    <name type="scientific">Latimeria chalumnae</name>
    <name type="common">Coelacanth</name>
    <dbReference type="NCBI Taxonomy" id="7897"/>
    <lineage>
        <taxon>Eukaryota</taxon>
        <taxon>Metazoa</taxon>
        <taxon>Chordata</taxon>
        <taxon>Craniata</taxon>
        <taxon>Vertebrata</taxon>
        <taxon>Euteleostomi</taxon>
        <taxon>Coelacanthiformes</taxon>
        <taxon>Coelacanthidae</taxon>
        <taxon>Latimeria</taxon>
    </lineage>
</organism>
<dbReference type="GO" id="GO:0005576">
    <property type="term" value="C:extracellular region"/>
    <property type="evidence" value="ECO:0007669"/>
    <property type="project" value="UniProtKB-SubCell"/>
</dbReference>
<evidence type="ECO:0000256" key="2">
    <source>
        <dbReference type="ARBA" id="ARBA00022525"/>
    </source>
</evidence>
<protein>
    <recommendedName>
        <fullName evidence="5">C-type lectin domain-containing protein</fullName>
    </recommendedName>
</protein>
<dbReference type="PANTHER" id="PTHR22803">
    <property type="entry name" value="MANNOSE, PHOSPHOLIPASE, LECTIN RECEPTOR RELATED"/>
    <property type="match status" value="1"/>
</dbReference>
<proteinExistence type="predicted"/>
<feature type="domain" description="C-type lectin" evidence="5">
    <location>
        <begin position="25"/>
        <end position="146"/>
    </location>
</feature>
<evidence type="ECO:0000259" key="5">
    <source>
        <dbReference type="PROSITE" id="PS50041"/>
    </source>
</evidence>
<dbReference type="EMBL" id="AFYH01218096">
    <property type="status" value="NOT_ANNOTATED_CDS"/>
    <property type="molecule type" value="Genomic_DNA"/>
</dbReference>
<dbReference type="GO" id="GO:0030246">
    <property type="term" value="F:carbohydrate binding"/>
    <property type="evidence" value="ECO:0007669"/>
    <property type="project" value="UniProtKB-KW"/>
</dbReference>
<dbReference type="OMA" id="RSHCYGY"/>
<accession>H3AH31</accession>
<comment type="subcellular location">
    <subcellularLocation>
        <location evidence="1">Secreted</location>
    </subcellularLocation>
</comment>
<evidence type="ECO:0000256" key="4">
    <source>
        <dbReference type="ARBA" id="ARBA00023157"/>
    </source>
</evidence>
<dbReference type="SMART" id="SM00034">
    <property type="entry name" value="CLECT"/>
    <property type="match status" value="1"/>
</dbReference>
<dbReference type="PROSITE" id="PS50041">
    <property type="entry name" value="C_TYPE_LECTIN_2"/>
    <property type="match status" value="1"/>
</dbReference>